<keyword evidence="7" id="KW-1185">Reference proteome</keyword>
<dbReference type="Pfam" id="PF04279">
    <property type="entry name" value="IspA"/>
    <property type="match status" value="1"/>
</dbReference>
<gene>
    <name evidence="5" type="primary">yciB</name>
    <name evidence="6" type="ORF">WKW80_04540</name>
</gene>
<evidence type="ECO:0000256" key="2">
    <source>
        <dbReference type="ARBA" id="ARBA00022692"/>
    </source>
</evidence>
<dbReference type="PANTHER" id="PTHR36917">
    <property type="entry name" value="INTRACELLULAR SEPTATION PROTEIN A-RELATED"/>
    <property type="match status" value="1"/>
</dbReference>
<organism evidence="6 7">
    <name type="scientific">Variovorax humicola</name>
    <dbReference type="NCBI Taxonomy" id="1769758"/>
    <lineage>
        <taxon>Bacteria</taxon>
        <taxon>Pseudomonadati</taxon>
        <taxon>Pseudomonadota</taxon>
        <taxon>Betaproteobacteria</taxon>
        <taxon>Burkholderiales</taxon>
        <taxon>Comamonadaceae</taxon>
        <taxon>Variovorax</taxon>
    </lineage>
</organism>
<evidence type="ECO:0000313" key="7">
    <source>
        <dbReference type="Proteomes" id="UP001363010"/>
    </source>
</evidence>
<name>A0ABU8VU22_9BURK</name>
<evidence type="ECO:0000256" key="5">
    <source>
        <dbReference type="HAMAP-Rule" id="MF_00189"/>
    </source>
</evidence>
<dbReference type="NCBIfam" id="TIGR00997">
    <property type="entry name" value="ispZ"/>
    <property type="match status" value="1"/>
</dbReference>
<comment type="similarity">
    <text evidence="5">Belongs to the YciB family.</text>
</comment>
<comment type="subcellular location">
    <subcellularLocation>
        <location evidence="5">Cell inner membrane</location>
        <topology evidence="5">Multi-pass membrane protein</topology>
    </subcellularLocation>
</comment>
<evidence type="ECO:0000256" key="4">
    <source>
        <dbReference type="ARBA" id="ARBA00023136"/>
    </source>
</evidence>
<keyword evidence="2 5" id="KW-0812">Transmembrane</keyword>
<comment type="caution">
    <text evidence="5">Lacks conserved residue(s) required for the propagation of feature annotation.</text>
</comment>
<keyword evidence="4 5" id="KW-0472">Membrane</keyword>
<reference evidence="6 7" key="1">
    <citation type="submission" date="2024-03" db="EMBL/GenBank/DDBJ databases">
        <title>Novel species of the genus Variovorax.</title>
        <authorList>
            <person name="Liu Q."/>
            <person name="Xin Y.-H."/>
        </authorList>
    </citation>
    <scope>NUCLEOTIDE SEQUENCE [LARGE SCALE GENOMIC DNA]</scope>
    <source>
        <strain evidence="6 7">KACC 18501</strain>
    </source>
</reference>
<comment type="caution">
    <text evidence="6">The sequence shown here is derived from an EMBL/GenBank/DDBJ whole genome shotgun (WGS) entry which is preliminary data.</text>
</comment>
<feature type="transmembrane region" description="Helical" evidence="5">
    <location>
        <begin position="151"/>
        <end position="168"/>
    </location>
</feature>
<sequence length="180" mass="20612">MKLLLDFFPILLFFGAFKLYDIYTATGVLMAATVLQMTIIWFTQRHLQPMQKATLVLILLFGSLTLALHDDRFIKWKPTVLYGAMAFALAVTFWGFRKNFLESMLGKQLKLPHRIWTHLNVAWIGYCVFMAVANGYVAAFFSTEAWVNFKLWGYAFPIAFLIAQGLYISPHLKSDDEPAA</sequence>
<feature type="transmembrane region" description="Helical" evidence="5">
    <location>
        <begin position="80"/>
        <end position="96"/>
    </location>
</feature>
<evidence type="ECO:0000313" key="6">
    <source>
        <dbReference type="EMBL" id="MEJ8821304.1"/>
    </source>
</evidence>
<dbReference type="Proteomes" id="UP001363010">
    <property type="component" value="Unassembled WGS sequence"/>
</dbReference>
<dbReference type="HAMAP" id="MF_00189">
    <property type="entry name" value="YciB"/>
    <property type="match status" value="1"/>
</dbReference>
<evidence type="ECO:0000256" key="3">
    <source>
        <dbReference type="ARBA" id="ARBA00022989"/>
    </source>
</evidence>
<feature type="transmembrane region" description="Helical" evidence="5">
    <location>
        <begin position="20"/>
        <end position="41"/>
    </location>
</feature>
<feature type="transmembrane region" description="Helical" evidence="5">
    <location>
        <begin position="117"/>
        <end position="139"/>
    </location>
</feature>
<protein>
    <recommendedName>
        <fullName evidence="5">Inner membrane-spanning protein YciB</fullName>
    </recommendedName>
</protein>
<keyword evidence="1 5" id="KW-1003">Cell membrane</keyword>
<dbReference type="EMBL" id="JBBKZV010000002">
    <property type="protein sequence ID" value="MEJ8821304.1"/>
    <property type="molecule type" value="Genomic_DNA"/>
</dbReference>
<keyword evidence="3 5" id="KW-1133">Transmembrane helix</keyword>
<dbReference type="InterPro" id="IPR006008">
    <property type="entry name" value="YciB"/>
</dbReference>
<accession>A0ABU8VU22</accession>
<comment type="function">
    <text evidence="5">Plays a role in cell envelope biogenesis, maintenance of cell envelope integrity and membrane homeostasis.</text>
</comment>
<proteinExistence type="inferred from homology"/>
<dbReference type="RefSeq" id="WP_340362357.1">
    <property type="nucleotide sequence ID" value="NZ_JBBKZV010000002.1"/>
</dbReference>
<dbReference type="PANTHER" id="PTHR36917:SF1">
    <property type="entry name" value="INNER MEMBRANE-SPANNING PROTEIN YCIB"/>
    <property type="match status" value="1"/>
</dbReference>
<dbReference type="NCBIfam" id="NF001325">
    <property type="entry name" value="PRK00259.1-3"/>
    <property type="match status" value="1"/>
</dbReference>
<evidence type="ECO:0000256" key="1">
    <source>
        <dbReference type="ARBA" id="ARBA00022475"/>
    </source>
</evidence>
<keyword evidence="5" id="KW-0997">Cell inner membrane</keyword>